<dbReference type="InterPro" id="IPR015865">
    <property type="entry name" value="Riboflavin_kinase_bac/euk"/>
</dbReference>
<evidence type="ECO:0000256" key="12">
    <source>
        <dbReference type="ARBA" id="ARBA00047880"/>
    </source>
</evidence>
<dbReference type="EMBL" id="JBHHMI010000004">
    <property type="protein sequence ID" value="MFB5266618.1"/>
    <property type="molecule type" value="Genomic_DNA"/>
</dbReference>
<dbReference type="Pfam" id="PF01687">
    <property type="entry name" value="Flavokinase"/>
    <property type="match status" value="1"/>
</dbReference>
<keyword evidence="17" id="KW-1185">Reference proteome</keyword>
<organism evidence="16 17">
    <name type="scientific">Paenibacillus enshidis</name>
    <dbReference type="NCBI Taxonomy" id="1458439"/>
    <lineage>
        <taxon>Bacteria</taxon>
        <taxon>Bacillati</taxon>
        <taxon>Bacillota</taxon>
        <taxon>Bacilli</taxon>
        <taxon>Bacillales</taxon>
        <taxon>Paenibacillaceae</taxon>
        <taxon>Paenibacillus</taxon>
    </lineage>
</organism>
<evidence type="ECO:0000313" key="16">
    <source>
        <dbReference type="EMBL" id="MFB5266618.1"/>
    </source>
</evidence>
<evidence type="ECO:0000256" key="3">
    <source>
        <dbReference type="ARBA" id="ARBA00022630"/>
    </source>
</evidence>
<dbReference type="InterPro" id="IPR015864">
    <property type="entry name" value="FAD_synthase"/>
</dbReference>
<dbReference type="SMART" id="SM00904">
    <property type="entry name" value="Flavokinase"/>
    <property type="match status" value="1"/>
</dbReference>
<keyword evidence="3 14" id="KW-0285">Flavoprotein</keyword>
<evidence type="ECO:0000256" key="5">
    <source>
        <dbReference type="ARBA" id="ARBA00022679"/>
    </source>
</evidence>
<dbReference type="InterPro" id="IPR023465">
    <property type="entry name" value="Riboflavin_kinase_dom_sf"/>
</dbReference>
<dbReference type="InterPro" id="IPR002606">
    <property type="entry name" value="Riboflavin_kinase_bac"/>
</dbReference>
<evidence type="ECO:0000256" key="14">
    <source>
        <dbReference type="PIRNR" id="PIRNR004491"/>
    </source>
</evidence>
<dbReference type="NCBIfam" id="NF004162">
    <property type="entry name" value="PRK05627.1-5"/>
    <property type="match status" value="1"/>
</dbReference>
<proteinExistence type="inferred from homology"/>
<dbReference type="Gene3D" id="2.40.30.30">
    <property type="entry name" value="Riboflavin kinase-like"/>
    <property type="match status" value="1"/>
</dbReference>
<protein>
    <recommendedName>
        <fullName evidence="14">Riboflavin biosynthesis protein</fullName>
    </recommendedName>
    <domain>
        <recommendedName>
            <fullName evidence="14">Riboflavin kinase</fullName>
            <ecNumber evidence="14">2.7.1.26</ecNumber>
        </recommendedName>
        <alternativeName>
            <fullName evidence="14">Flavokinase</fullName>
        </alternativeName>
    </domain>
    <domain>
        <recommendedName>
            <fullName evidence="14">FMN adenylyltransferase</fullName>
            <ecNumber evidence="14">2.7.7.2</ecNumber>
        </recommendedName>
        <alternativeName>
            <fullName evidence="14">FAD pyrophosphorylase</fullName>
        </alternativeName>
        <alternativeName>
            <fullName evidence="14">FAD synthase</fullName>
        </alternativeName>
    </domain>
</protein>
<dbReference type="RefSeq" id="WP_375354430.1">
    <property type="nucleotide sequence ID" value="NZ_JBHHMI010000004.1"/>
</dbReference>
<reference evidence="16 17" key="1">
    <citation type="submission" date="2024-09" db="EMBL/GenBank/DDBJ databases">
        <title>Paenibacillus zeirhizospherea sp. nov., isolated from surface of the maize (Zea mays) roots in a horticulture field, Hungary.</title>
        <authorList>
            <person name="Marton D."/>
            <person name="Farkas M."/>
            <person name="Bedics A."/>
            <person name="Toth E."/>
            <person name="Tancsics A."/>
            <person name="Boka K."/>
            <person name="Maroti G."/>
            <person name="Kriszt B."/>
            <person name="Cserhati M."/>
        </authorList>
    </citation>
    <scope>NUCLEOTIDE SEQUENCE [LARGE SCALE GENOMIC DNA]</scope>
    <source>
        <strain evidence="16 17">KCTC 33519</strain>
    </source>
</reference>
<keyword evidence="9 14" id="KW-0274">FAD</keyword>
<dbReference type="NCBIfam" id="NF004160">
    <property type="entry name" value="PRK05627.1-3"/>
    <property type="match status" value="1"/>
</dbReference>
<evidence type="ECO:0000259" key="15">
    <source>
        <dbReference type="SMART" id="SM00904"/>
    </source>
</evidence>
<keyword evidence="4 14" id="KW-0288">FMN</keyword>
<comment type="similarity">
    <text evidence="14">Belongs to the ribF family.</text>
</comment>
<dbReference type="GO" id="GO:0008531">
    <property type="term" value="F:riboflavin kinase activity"/>
    <property type="evidence" value="ECO:0007669"/>
    <property type="project" value="UniProtKB-EC"/>
</dbReference>
<gene>
    <name evidence="16" type="ORF">ACE41H_07440</name>
</gene>
<dbReference type="Proteomes" id="UP001580346">
    <property type="component" value="Unassembled WGS sequence"/>
</dbReference>
<dbReference type="EC" id="2.7.1.26" evidence="14"/>
<sequence>MITVPLSYPPTAEVLQKHARSQVMAMGQFDGLHMGHQSVIRTAVSLAERRQCPVSVMTFHPHPKEVMKKGDYEGYLTPIAEKKALLRSMGVDVLYIMEFNEAFSRVTPQQFVEDVLFPLQVQTAVVGFDFRFGHRGEGDESMLRELGGDRMTVETAQPFELNGEKVSSSGIRKALREGDLARALDWLGRSYRLQGIVSDGEKRGRTIGFPTANLRLDDNYVIPMKGVYAVRATVDGEQLKGVMNVGVKPTFHEGDLKPSFEVHLFDFNRQIYGETMAVEMYHFIRPERKFSGVQELVAQIRNDADTARQLLSSSRF</sequence>
<dbReference type="PIRSF" id="PIRSF004491">
    <property type="entry name" value="FAD_Synth"/>
    <property type="match status" value="1"/>
</dbReference>
<comment type="pathway">
    <text evidence="2 14">Cofactor biosynthesis; FMN biosynthesis; FMN from riboflavin (ATP route): step 1/1.</text>
</comment>
<comment type="caution">
    <text evidence="16">The sequence shown here is derived from an EMBL/GenBank/DDBJ whole genome shotgun (WGS) entry which is preliminary data.</text>
</comment>
<keyword evidence="10 14" id="KW-0067">ATP-binding</keyword>
<evidence type="ECO:0000256" key="7">
    <source>
        <dbReference type="ARBA" id="ARBA00022741"/>
    </source>
</evidence>
<dbReference type="PANTHER" id="PTHR22749">
    <property type="entry name" value="RIBOFLAVIN KINASE/FMN ADENYLYLTRANSFERASE"/>
    <property type="match status" value="1"/>
</dbReference>
<evidence type="ECO:0000256" key="13">
    <source>
        <dbReference type="ARBA" id="ARBA00049494"/>
    </source>
</evidence>
<keyword evidence="7 14" id="KW-0547">Nucleotide-binding</keyword>
<dbReference type="GO" id="GO:0003919">
    <property type="term" value="F:FMN adenylyltransferase activity"/>
    <property type="evidence" value="ECO:0007669"/>
    <property type="project" value="UniProtKB-EC"/>
</dbReference>
<evidence type="ECO:0000256" key="11">
    <source>
        <dbReference type="ARBA" id="ARBA00023268"/>
    </source>
</evidence>
<evidence type="ECO:0000256" key="2">
    <source>
        <dbReference type="ARBA" id="ARBA00005201"/>
    </source>
</evidence>
<comment type="catalytic activity">
    <reaction evidence="13 14">
        <text>FMN + ATP + H(+) = FAD + diphosphate</text>
        <dbReference type="Rhea" id="RHEA:17237"/>
        <dbReference type="ChEBI" id="CHEBI:15378"/>
        <dbReference type="ChEBI" id="CHEBI:30616"/>
        <dbReference type="ChEBI" id="CHEBI:33019"/>
        <dbReference type="ChEBI" id="CHEBI:57692"/>
        <dbReference type="ChEBI" id="CHEBI:58210"/>
        <dbReference type="EC" id="2.7.7.2"/>
    </reaction>
</comment>
<dbReference type="InterPro" id="IPR023468">
    <property type="entry name" value="Riboflavin_kinase"/>
</dbReference>
<dbReference type="SUPFAM" id="SSF82114">
    <property type="entry name" value="Riboflavin kinase-like"/>
    <property type="match status" value="1"/>
</dbReference>
<comment type="pathway">
    <text evidence="1 14">Cofactor biosynthesis; FAD biosynthesis; FAD from FMN: step 1/1.</text>
</comment>
<accession>A0ABV5AQZ7</accession>
<evidence type="ECO:0000256" key="6">
    <source>
        <dbReference type="ARBA" id="ARBA00022695"/>
    </source>
</evidence>
<evidence type="ECO:0000256" key="10">
    <source>
        <dbReference type="ARBA" id="ARBA00022840"/>
    </source>
</evidence>
<name>A0ABV5AQZ7_9BACL</name>
<evidence type="ECO:0000256" key="4">
    <source>
        <dbReference type="ARBA" id="ARBA00022643"/>
    </source>
</evidence>
<keyword evidence="6 14" id="KW-0548">Nucleotidyltransferase</keyword>
<dbReference type="EC" id="2.7.7.2" evidence="14"/>
<dbReference type="CDD" id="cd02064">
    <property type="entry name" value="FAD_synthetase_N"/>
    <property type="match status" value="1"/>
</dbReference>
<dbReference type="InterPro" id="IPR014729">
    <property type="entry name" value="Rossmann-like_a/b/a_fold"/>
</dbReference>
<evidence type="ECO:0000256" key="9">
    <source>
        <dbReference type="ARBA" id="ARBA00022827"/>
    </source>
</evidence>
<keyword evidence="11" id="KW-0511">Multifunctional enzyme</keyword>
<keyword evidence="5 14" id="KW-0808">Transferase</keyword>
<evidence type="ECO:0000256" key="1">
    <source>
        <dbReference type="ARBA" id="ARBA00004726"/>
    </source>
</evidence>
<dbReference type="NCBIfam" id="TIGR00083">
    <property type="entry name" value="ribF"/>
    <property type="match status" value="1"/>
</dbReference>
<dbReference type="PANTHER" id="PTHR22749:SF6">
    <property type="entry name" value="RIBOFLAVIN KINASE"/>
    <property type="match status" value="1"/>
</dbReference>
<dbReference type="SUPFAM" id="SSF52374">
    <property type="entry name" value="Nucleotidylyl transferase"/>
    <property type="match status" value="1"/>
</dbReference>
<evidence type="ECO:0000313" key="17">
    <source>
        <dbReference type="Proteomes" id="UP001580346"/>
    </source>
</evidence>
<dbReference type="Pfam" id="PF06574">
    <property type="entry name" value="FAD_syn"/>
    <property type="match status" value="1"/>
</dbReference>
<feature type="domain" description="Riboflavin kinase" evidence="15">
    <location>
        <begin position="186"/>
        <end position="312"/>
    </location>
</feature>
<dbReference type="Gene3D" id="3.40.50.620">
    <property type="entry name" value="HUPs"/>
    <property type="match status" value="1"/>
</dbReference>
<comment type="catalytic activity">
    <reaction evidence="12 14">
        <text>riboflavin + ATP = FMN + ADP + H(+)</text>
        <dbReference type="Rhea" id="RHEA:14357"/>
        <dbReference type="ChEBI" id="CHEBI:15378"/>
        <dbReference type="ChEBI" id="CHEBI:30616"/>
        <dbReference type="ChEBI" id="CHEBI:57986"/>
        <dbReference type="ChEBI" id="CHEBI:58210"/>
        <dbReference type="ChEBI" id="CHEBI:456216"/>
        <dbReference type="EC" id="2.7.1.26"/>
    </reaction>
</comment>
<evidence type="ECO:0000256" key="8">
    <source>
        <dbReference type="ARBA" id="ARBA00022777"/>
    </source>
</evidence>
<keyword evidence="8 14" id="KW-0418">Kinase</keyword>